<dbReference type="Proteomes" id="UP001162030">
    <property type="component" value="Chromosome"/>
</dbReference>
<accession>A0ABM9I240</accession>
<keyword evidence="2" id="KW-1185">Reference proteome</keyword>
<evidence type="ECO:0000313" key="1">
    <source>
        <dbReference type="EMBL" id="CAI8838239.1"/>
    </source>
</evidence>
<evidence type="ECO:0000313" key="2">
    <source>
        <dbReference type="Proteomes" id="UP001162030"/>
    </source>
</evidence>
<sequence length="97" mass="11026">MGASLLFSSLRLALRAVLRRFPFVFDERVHGKAARKVPDKDVRHEPHWPSLMCRLSAGEKNGWCTDRDSKRAPHQFLFDAKRRGNIDRSPALSSGPV</sequence>
<organism evidence="1 2">
    <name type="scientific">Methylocaldum szegediense</name>
    <dbReference type="NCBI Taxonomy" id="73780"/>
    <lineage>
        <taxon>Bacteria</taxon>
        <taxon>Pseudomonadati</taxon>
        <taxon>Pseudomonadota</taxon>
        <taxon>Gammaproteobacteria</taxon>
        <taxon>Methylococcales</taxon>
        <taxon>Methylococcaceae</taxon>
        <taxon>Methylocaldum</taxon>
    </lineage>
</organism>
<evidence type="ECO:0008006" key="3">
    <source>
        <dbReference type="Google" id="ProtNLM"/>
    </source>
</evidence>
<gene>
    <name evidence="1" type="ORF">MSZNOR_2280</name>
</gene>
<dbReference type="EMBL" id="OX458333">
    <property type="protein sequence ID" value="CAI8838239.1"/>
    <property type="molecule type" value="Genomic_DNA"/>
</dbReference>
<name>A0ABM9I240_9GAMM</name>
<reference evidence="1 2" key="1">
    <citation type="submission" date="2023-03" db="EMBL/GenBank/DDBJ databases">
        <authorList>
            <person name="Pearce D."/>
        </authorList>
    </citation>
    <scope>NUCLEOTIDE SEQUENCE [LARGE SCALE GENOMIC DNA]</scope>
    <source>
        <strain evidence="1">Msz</strain>
    </source>
</reference>
<proteinExistence type="predicted"/>
<protein>
    <recommendedName>
        <fullName evidence="3">Secreted protein</fullName>
    </recommendedName>
</protein>